<feature type="compositionally biased region" description="Polar residues" evidence="1">
    <location>
        <begin position="134"/>
        <end position="151"/>
    </location>
</feature>
<sequence>MTFILRTRIGIIFNATISLVCLYLRKAYLYNVYRRRVKDYIGNNTNVQGTVGDLPGHCGRFMRSDFDFVGQRCNDMMSNSLPHNLLRDQLSSGYYTATNNGAVGRVEEHLVGSLSGANGSKMVKRQQSDHSVKSRSQTGITAYDNSSGSAK</sequence>
<protein>
    <submittedName>
        <fullName evidence="4">Uncharacterized protein</fullName>
    </submittedName>
</protein>
<keyword evidence="3" id="KW-1185">Reference proteome</keyword>
<evidence type="ECO:0000313" key="3">
    <source>
        <dbReference type="Proteomes" id="UP000887565"/>
    </source>
</evidence>
<proteinExistence type="predicted"/>
<dbReference type="WBParaSite" id="nRc.2.0.1.t06248-RA">
    <property type="protein sequence ID" value="nRc.2.0.1.t06248-RA"/>
    <property type="gene ID" value="nRc.2.0.1.g06248"/>
</dbReference>
<evidence type="ECO:0000256" key="2">
    <source>
        <dbReference type="SAM" id="Phobius"/>
    </source>
</evidence>
<organism evidence="3 4">
    <name type="scientific">Romanomermis culicivorax</name>
    <name type="common">Nematode worm</name>
    <dbReference type="NCBI Taxonomy" id="13658"/>
    <lineage>
        <taxon>Eukaryota</taxon>
        <taxon>Metazoa</taxon>
        <taxon>Ecdysozoa</taxon>
        <taxon>Nematoda</taxon>
        <taxon>Enoplea</taxon>
        <taxon>Dorylaimia</taxon>
        <taxon>Mermithida</taxon>
        <taxon>Mermithoidea</taxon>
        <taxon>Mermithidae</taxon>
        <taxon>Romanomermis</taxon>
    </lineage>
</organism>
<name>A0A915HXU0_ROMCU</name>
<dbReference type="Proteomes" id="UP000887565">
    <property type="component" value="Unplaced"/>
</dbReference>
<reference evidence="4" key="1">
    <citation type="submission" date="2022-11" db="UniProtKB">
        <authorList>
            <consortium name="WormBaseParasite"/>
        </authorList>
    </citation>
    <scope>IDENTIFICATION</scope>
</reference>
<feature type="transmembrane region" description="Helical" evidence="2">
    <location>
        <begin position="6"/>
        <end position="25"/>
    </location>
</feature>
<keyword evidence="2" id="KW-0472">Membrane</keyword>
<evidence type="ECO:0000256" key="1">
    <source>
        <dbReference type="SAM" id="MobiDB-lite"/>
    </source>
</evidence>
<accession>A0A915HXU0</accession>
<keyword evidence="2" id="KW-0812">Transmembrane</keyword>
<feature type="region of interest" description="Disordered" evidence="1">
    <location>
        <begin position="117"/>
        <end position="151"/>
    </location>
</feature>
<evidence type="ECO:0000313" key="4">
    <source>
        <dbReference type="WBParaSite" id="nRc.2.0.1.t06248-RA"/>
    </source>
</evidence>
<dbReference type="AlphaFoldDB" id="A0A915HXU0"/>
<keyword evidence="2" id="KW-1133">Transmembrane helix</keyword>